<evidence type="ECO:0000313" key="1">
    <source>
        <dbReference type="EMBL" id="GMT03438.1"/>
    </source>
</evidence>
<keyword evidence="2" id="KW-1185">Reference proteome</keyword>
<sequence>YCVPSQIESLMPSMACNPLWRHLPSPSIGKYKWLSVAPFLLSPSIRLPEIAISFLHSLSKTQTIPQYAPFYHLIAMPRQSKTFRSIPFFTTSDPPINHVSIVSSHSRSLRSTRKSIRGRFHHQPHPLPSPTAIIPSSLDSTRPPLAPPPKIVSSQTLFVSTPCRPHPTCAVPLAERPSNPVSPSLITLNAPLPSTFHYLFQCYCNQQLNW</sequence>
<organism evidence="1 2">
    <name type="scientific">Pristionchus entomophagus</name>
    <dbReference type="NCBI Taxonomy" id="358040"/>
    <lineage>
        <taxon>Eukaryota</taxon>
        <taxon>Metazoa</taxon>
        <taxon>Ecdysozoa</taxon>
        <taxon>Nematoda</taxon>
        <taxon>Chromadorea</taxon>
        <taxon>Rhabditida</taxon>
        <taxon>Rhabditina</taxon>
        <taxon>Diplogasteromorpha</taxon>
        <taxon>Diplogasteroidea</taxon>
        <taxon>Neodiplogasteridae</taxon>
        <taxon>Pristionchus</taxon>
    </lineage>
</organism>
<gene>
    <name evidence="1" type="ORF">PENTCL1PPCAC_25612</name>
</gene>
<feature type="non-terminal residue" evidence="1">
    <location>
        <position position="1"/>
    </location>
</feature>
<comment type="caution">
    <text evidence="1">The sequence shown here is derived from an EMBL/GenBank/DDBJ whole genome shotgun (WGS) entry which is preliminary data.</text>
</comment>
<proteinExistence type="predicted"/>
<dbReference type="EMBL" id="BTSX01000006">
    <property type="protein sequence ID" value="GMT03438.1"/>
    <property type="molecule type" value="Genomic_DNA"/>
</dbReference>
<dbReference type="Proteomes" id="UP001432027">
    <property type="component" value="Unassembled WGS sequence"/>
</dbReference>
<name>A0AAV5U9U6_9BILA</name>
<protein>
    <submittedName>
        <fullName evidence="1">Uncharacterized protein</fullName>
    </submittedName>
</protein>
<evidence type="ECO:0000313" key="2">
    <source>
        <dbReference type="Proteomes" id="UP001432027"/>
    </source>
</evidence>
<reference evidence="1" key="1">
    <citation type="submission" date="2023-10" db="EMBL/GenBank/DDBJ databases">
        <title>Genome assembly of Pristionchus species.</title>
        <authorList>
            <person name="Yoshida K."/>
            <person name="Sommer R.J."/>
        </authorList>
    </citation>
    <scope>NUCLEOTIDE SEQUENCE</scope>
    <source>
        <strain evidence="1">RS0144</strain>
    </source>
</reference>
<accession>A0AAV5U9U6</accession>
<dbReference type="AlphaFoldDB" id="A0AAV5U9U6"/>